<comment type="caution">
    <text evidence="3">The sequence shown here is derived from an EMBL/GenBank/DDBJ whole genome shotgun (WGS) entry which is preliminary data.</text>
</comment>
<dbReference type="RefSeq" id="WP_208046463.1">
    <property type="nucleotide sequence ID" value="NZ_JAGDYL010000021.1"/>
</dbReference>
<dbReference type="EMBL" id="JAGDYL010000021">
    <property type="protein sequence ID" value="MBO1805995.1"/>
    <property type="molecule type" value="Genomic_DNA"/>
</dbReference>
<proteinExistence type="inferred from homology"/>
<evidence type="ECO:0000256" key="1">
    <source>
        <dbReference type="ARBA" id="ARBA00006817"/>
    </source>
</evidence>
<dbReference type="InterPro" id="IPR023393">
    <property type="entry name" value="START-like_dom_sf"/>
</dbReference>
<dbReference type="InterPro" id="IPR013538">
    <property type="entry name" value="ASHA1/2-like_C"/>
</dbReference>
<evidence type="ECO:0000313" key="3">
    <source>
        <dbReference type="EMBL" id="MBO1805995.1"/>
    </source>
</evidence>
<evidence type="ECO:0000259" key="2">
    <source>
        <dbReference type="Pfam" id="PF08327"/>
    </source>
</evidence>
<reference evidence="3" key="1">
    <citation type="submission" date="2021-03" db="EMBL/GenBank/DDBJ databases">
        <title>Leucobacter chromiisoli sp. nov., isolated from chromium-containing soil of chemical plant.</title>
        <authorList>
            <person name="Xu Z."/>
        </authorList>
    </citation>
    <scope>NUCLEOTIDE SEQUENCE</scope>
    <source>
        <strain evidence="3">A2</strain>
    </source>
</reference>
<dbReference type="AlphaFoldDB" id="A0A939M2X9"/>
<comment type="similarity">
    <text evidence="1">Belongs to the AHA1 family.</text>
</comment>
<name>A0A939M2X9_9MICO</name>
<dbReference type="Pfam" id="PF08327">
    <property type="entry name" value="AHSA1"/>
    <property type="match status" value="1"/>
</dbReference>
<sequence length="221" mass="23336">MVDVNEQIGSVTRELREEEIDGHPSHVQTISQEYPAGIDEVWSATTEAERIARWFLPVSGELRLGGRYQFEGNAGGEVLACEPPADGSAGYRATWEFGGGITWVAVRLTALDADRTRFELEHTARAADVPPGMWETFGPGATGVGWDGGLLGLALHLGAVEGSLSPEQANAWAVTDEGKAFYRGAADGWAAAHVAAGSDPETAARAADATYGFYTGAEPQG</sequence>
<dbReference type="SUPFAM" id="SSF55961">
    <property type="entry name" value="Bet v1-like"/>
    <property type="match status" value="1"/>
</dbReference>
<evidence type="ECO:0000313" key="4">
    <source>
        <dbReference type="Proteomes" id="UP000664398"/>
    </source>
</evidence>
<dbReference type="Proteomes" id="UP000664398">
    <property type="component" value="Unassembled WGS sequence"/>
</dbReference>
<protein>
    <submittedName>
        <fullName evidence="3">SRPBCC domain-containing protein</fullName>
    </submittedName>
</protein>
<dbReference type="Gene3D" id="3.30.530.20">
    <property type="match status" value="1"/>
</dbReference>
<gene>
    <name evidence="3" type="ORF">J4H91_11815</name>
</gene>
<accession>A0A939M2X9</accession>
<organism evidence="3 4">
    <name type="scientific">Leucobacter ruminantium</name>
    <dbReference type="NCBI Taxonomy" id="1289170"/>
    <lineage>
        <taxon>Bacteria</taxon>
        <taxon>Bacillati</taxon>
        <taxon>Actinomycetota</taxon>
        <taxon>Actinomycetes</taxon>
        <taxon>Micrococcales</taxon>
        <taxon>Microbacteriaceae</taxon>
        <taxon>Leucobacter</taxon>
    </lineage>
</organism>
<keyword evidence="4" id="KW-1185">Reference proteome</keyword>
<feature type="domain" description="Activator of Hsp90 ATPase homologue 1/2-like C-terminal" evidence="2">
    <location>
        <begin position="38"/>
        <end position="133"/>
    </location>
</feature>